<keyword evidence="3" id="KW-1185">Reference proteome</keyword>
<dbReference type="Proteomes" id="UP000235672">
    <property type="component" value="Unassembled WGS sequence"/>
</dbReference>
<name>A0A2J6Q5D1_9HELO</name>
<organism evidence="2 3">
    <name type="scientific">Hyaloscypha hepaticicola</name>
    <dbReference type="NCBI Taxonomy" id="2082293"/>
    <lineage>
        <taxon>Eukaryota</taxon>
        <taxon>Fungi</taxon>
        <taxon>Dikarya</taxon>
        <taxon>Ascomycota</taxon>
        <taxon>Pezizomycotina</taxon>
        <taxon>Leotiomycetes</taxon>
        <taxon>Helotiales</taxon>
        <taxon>Hyaloscyphaceae</taxon>
        <taxon>Hyaloscypha</taxon>
    </lineage>
</organism>
<gene>
    <name evidence="2" type="ORF">NA56DRAFT_748939</name>
</gene>
<dbReference type="EMBL" id="KZ613481">
    <property type="protein sequence ID" value="PMD21488.1"/>
    <property type="molecule type" value="Genomic_DNA"/>
</dbReference>
<dbReference type="InterPro" id="IPR010730">
    <property type="entry name" value="HET"/>
</dbReference>
<dbReference type="PANTHER" id="PTHR33112:SF16">
    <property type="entry name" value="HETEROKARYON INCOMPATIBILITY DOMAIN-CONTAINING PROTEIN"/>
    <property type="match status" value="1"/>
</dbReference>
<dbReference type="PANTHER" id="PTHR33112">
    <property type="entry name" value="DOMAIN PROTEIN, PUTATIVE-RELATED"/>
    <property type="match status" value="1"/>
</dbReference>
<accession>A0A2J6Q5D1</accession>
<proteinExistence type="predicted"/>
<dbReference type="STRING" id="1745343.A0A2J6Q5D1"/>
<evidence type="ECO:0000259" key="1">
    <source>
        <dbReference type="Pfam" id="PF06985"/>
    </source>
</evidence>
<feature type="domain" description="Heterokaryon incompatibility" evidence="1">
    <location>
        <begin position="201"/>
        <end position="346"/>
    </location>
</feature>
<reference evidence="2 3" key="1">
    <citation type="submission" date="2016-05" db="EMBL/GenBank/DDBJ databases">
        <title>A degradative enzymes factory behind the ericoid mycorrhizal symbiosis.</title>
        <authorList>
            <consortium name="DOE Joint Genome Institute"/>
            <person name="Martino E."/>
            <person name="Morin E."/>
            <person name="Grelet G."/>
            <person name="Kuo A."/>
            <person name="Kohler A."/>
            <person name="Daghino S."/>
            <person name="Barry K."/>
            <person name="Choi C."/>
            <person name="Cichocki N."/>
            <person name="Clum A."/>
            <person name="Copeland A."/>
            <person name="Hainaut M."/>
            <person name="Haridas S."/>
            <person name="Labutti K."/>
            <person name="Lindquist E."/>
            <person name="Lipzen A."/>
            <person name="Khouja H.-R."/>
            <person name="Murat C."/>
            <person name="Ohm R."/>
            <person name="Olson A."/>
            <person name="Spatafora J."/>
            <person name="Veneault-Fourrey C."/>
            <person name="Henrissat B."/>
            <person name="Grigoriev I."/>
            <person name="Martin F."/>
            <person name="Perotto S."/>
        </authorList>
    </citation>
    <scope>NUCLEOTIDE SEQUENCE [LARGE SCALE GENOMIC DNA]</scope>
    <source>
        <strain evidence="2 3">UAMH 7357</strain>
    </source>
</reference>
<evidence type="ECO:0000313" key="2">
    <source>
        <dbReference type="EMBL" id="PMD21488.1"/>
    </source>
</evidence>
<evidence type="ECO:0000313" key="3">
    <source>
        <dbReference type="Proteomes" id="UP000235672"/>
    </source>
</evidence>
<dbReference type="OrthoDB" id="5125733at2759"/>
<protein>
    <submittedName>
        <fullName evidence="2">HET-domain-containing protein</fullName>
    </submittedName>
</protein>
<sequence length="487" mass="55675">MEIDGELCSRCEPMFSTLENLTNLKYRHGSQGYRHYKRRELMESASKGCKLCKILWSETRSSWRDGNDQQLLFRAHSDYFVTHEQSGYDMHPFFNAGKDLFINLSLLSANDGHERYITTFILITAADNSAAKYIEARPIPNDLSDRQTQSQIQTWLRDCQENHQCSEEMAVPKLPTRVLDLSNSKSQPRLHISATNERSHYACLSYCWGGPQEVLTTKANLHEYAKRLPVDRLPKTLQDAISVSKTLGLRFLWIDALCIIQNSDEDKAVEINKMGSIYRDATVTIFAASASRVGDGFLQHRSSDEGGVLLPFYVSDSSQGTVTLLLQESPYTPNEPLDSRAWVVQETLLSRRRLIYGTKELLWKCQEDDYQTVTVSPRSYDMLVTSLPGDIFSPIQDSLVKRQKETDIPRAQSWSIIVKNFTSRGMTNREDRLPAIGGVAAELQKLWKDEYIIGTWRSTLAKHLMWYRLKSHPSASLPRPVEYRSPT</sequence>
<dbReference type="Pfam" id="PF06985">
    <property type="entry name" value="HET"/>
    <property type="match status" value="1"/>
</dbReference>
<dbReference type="AlphaFoldDB" id="A0A2J6Q5D1"/>